<dbReference type="Pfam" id="PF02371">
    <property type="entry name" value="Transposase_20"/>
    <property type="match status" value="1"/>
</dbReference>
<keyword evidence="1" id="KW-0175">Coiled coil</keyword>
<dbReference type="EMBL" id="BLAJ01000012">
    <property type="protein sequence ID" value="GES52969.1"/>
    <property type="molecule type" value="Genomic_DNA"/>
</dbReference>
<dbReference type="PANTHER" id="PTHR33055">
    <property type="entry name" value="TRANSPOSASE FOR INSERTION SEQUENCE ELEMENT IS1111A"/>
    <property type="match status" value="1"/>
</dbReference>
<proteinExistence type="predicted"/>
<feature type="domain" description="Transposase IS116/IS110/IS902 C-terminal" evidence="3">
    <location>
        <begin position="191"/>
        <end position="272"/>
    </location>
</feature>
<dbReference type="RefSeq" id="WP_152094672.1">
    <property type="nucleotide sequence ID" value="NZ_BLAJ01000012.1"/>
</dbReference>
<evidence type="ECO:0000313" key="5">
    <source>
        <dbReference type="Proteomes" id="UP000390335"/>
    </source>
</evidence>
<comment type="caution">
    <text evidence="4">The sequence shown here is derived from an EMBL/GenBank/DDBJ whole genome shotgun (WGS) entry which is preliminary data.</text>
</comment>
<dbReference type="PANTHER" id="PTHR33055:SF13">
    <property type="entry name" value="TRANSPOSASE"/>
    <property type="match status" value="1"/>
</dbReference>
<sequence>MTEIIIGADISKDHIDLYRLSDGDRLRVSNDGKGFAAILGWIGNTPVARVVYEPTGAYHRAFERFMLTRSLPVSKVNPRQARRFAEAIGKLAKTDRADAGMLAQFGMLLNPRLLSPDAASFSELKELHAARLALVKDRTAAKNRGKNITQPLLKRQNTARLKQIEAQLAQVEQAITDHIAIDESLKARFDILVSIPGLSKITAFTLLIEMPELGKLDEKAAGKLAGLAPSDRQSGVWTGRAFIVGGRAIVRQALYMPALVATRFNPDLKAKYDTLRKAGKPPKVAITAIMRKLVVLANALLRKQQKWTPKPA</sequence>
<dbReference type="Proteomes" id="UP000390335">
    <property type="component" value="Unassembled WGS sequence"/>
</dbReference>
<dbReference type="NCBIfam" id="NF033542">
    <property type="entry name" value="transpos_IS110"/>
    <property type="match status" value="1"/>
</dbReference>
<name>A0ABQ0ZCL7_9HYPH</name>
<dbReference type="InterPro" id="IPR047650">
    <property type="entry name" value="Transpos_IS110"/>
</dbReference>
<evidence type="ECO:0000256" key="1">
    <source>
        <dbReference type="SAM" id="Coils"/>
    </source>
</evidence>
<evidence type="ECO:0000259" key="3">
    <source>
        <dbReference type="Pfam" id="PF02371"/>
    </source>
</evidence>
<keyword evidence="5" id="KW-1185">Reference proteome</keyword>
<evidence type="ECO:0000313" key="4">
    <source>
        <dbReference type="EMBL" id="GES52969.1"/>
    </source>
</evidence>
<dbReference type="InterPro" id="IPR003346">
    <property type="entry name" value="Transposase_20"/>
</dbReference>
<accession>A0ABQ0ZCL7</accession>
<protein>
    <submittedName>
        <fullName evidence="4">IS110 family transposase</fullName>
    </submittedName>
</protein>
<dbReference type="InterPro" id="IPR002525">
    <property type="entry name" value="Transp_IS110-like_N"/>
</dbReference>
<feature type="domain" description="Transposase IS110-like N-terminal" evidence="2">
    <location>
        <begin position="6"/>
        <end position="146"/>
    </location>
</feature>
<reference evidence="4 5" key="1">
    <citation type="journal article" date="2020" name="Genome Biol. Evol.">
        <title>Rhizobium dioscoreae sp. nov., a plant growth-promoting bacterium isolated from yam (Dioscorea species).</title>
        <authorList>
            <person name="Ouyabe M."/>
            <person name="Tanaka N."/>
            <person name="Shiwa Y."/>
            <person name="Fujita N."/>
            <person name="Kikuno H."/>
            <person name="Babil P."/>
            <person name="Shiwachi H."/>
        </authorList>
    </citation>
    <scope>NUCLEOTIDE SEQUENCE [LARGE SCALE GENOMIC DNA]</scope>
    <source>
        <strain evidence="4 5">S-93</strain>
    </source>
</reference>
<organism evidence="4 5">
    <name type="scientific">Rhizobium dioscoreae</name>
    <dbReference type="NCBI Taxonomy" id="2653122"/>
    <lineage>
        <taxon>Bacteria</taxon>
        <taxon>Pseudomonadati</taxon>
        <taxon>Pseudomonadota</taxon>
        <taxon>Alphaproteobacteria</taxon>
        <taxon>Hyphomicrobiales</taxon>
        <taxon>Rhizobiaceae</taxon>
        <taxon>Rhizobium/Agrobacterium group</taxon>
        <taxon>Rhizobium</taxon>
    </lineage>
</organism>
<feature type="coiled-coil region" evidence="1">
    <location>
        <begin position="154"/>
        <end position="181"/>
    </location>
</feature>
<evidence type="ECO:0000259" key="2">
    <source>
        <dbReference type="Pfam" id="PF01548"/>
    </source>
</evidence>
<gene>
    <name evidence="4" type="ORF">RsS93_55830</name>
</gene>
<dbReference type="Pfam" id="PF01548">
    <property type="entry name" value="DEDD_Tnp_IS110"/>
    <property type="match status" value="1"/>
</dbReference>